<accession>A0A218XWP5</accession>
<feature type="transmembrane region" description="Helical" evidence="1">
    <location>
        <begin position="39"/>
        <end position="59"/>
    </location>
</feature>
<name>A0A218XWP5_PUNGR</name>
<dbReference type="AlphaFoldDB" id="A0A218XWP5"/>
<organism evidence="2 3">
    <name type="scientific">Punica granatum</name>
    <name type="common">Pomegranate</name>
    <dbReference type="NCBI Taxonomy" id="22663"/>
    <lineage>
        <taxon>Eukaryota</taxon>
        <taxon>Viridiplantae</taxon>
        <taxon>Streptophyta</taxon>
        <taxon>Embryophyta</taxon>
        <taxon>Tracheophyta</taxon>
        <taxon>Spermatophyta</taxon>
        <taxon>Magnoliopsida</taxon>
        <taxon>eudicotyledons</taxon>
        <taxon>Gunneridae</taxon>
        <taxon>Pentapetalae</taxon>
        <taxon>rosids</taxon>
        <taxon>malvids</taxon>
        <taxon>Myrtales</taxon>
        <taxon>Lythraceae</taxon>
        <taxon>Punica</taxon>
    </lineage>
</organism>
<proteinExistence type="predicted"/>
<sequence>MASNGNGNDRNPQFSYYFPPPTWADPYESSSSSSSVPTWVIAAIVGVADIAGVLLFLYIRRRGKKIVENAAAEATDAAEASKAAKAGAAKAATAATAEAARATEAAKASEAARAATDAKASEAANAATFAKAEAAKAATAATAAEAAKAGATEAAKAAIDQLHLTSCLSCRYIGVLCPITHLCPRCKCERGISWHYPAKY</sequence>
<dbReference type="Proteomes" id="UP000197138">
    <property type="component" value="Unassembled WGS sequence"/>
</dbReference>
<reference evidence="3" key="1">
    <citation type="journal article" date="2017" name="Plant J.">
        <title>The pomegranate (Punica granatum L.) genome and the genomics of punicalagin biosynthesis.</title>
        <authorList>
            <person name="Qin G."/>
            <person name="Xu C."/>
            <person name="Ming R."/>
            <person name="Tang H."/>
            <person name="Guyot R."/>
            <person name="Kramer E.M."/>
            <person name="Hu Y."/>
            <person name="Yi X."/>
            <person name="Qi Y."/>
            <person name="Xu X."/>
            <person name="Gao Z."/>
            <person name="Pan H."/>
            <person name="Jian J."/>
            <person name="Tian Y."/>
            <person name="Yue Z."/>
            <person name="Xu Y."/>
        </authorList>
    </citation>
    <scope>NUCLEOTIDE SEQUENCE [LARGE SCALE GENOMIC DNA]</scope>
    <source>
        <strain evidence="3">cv. Dabenzi</strain>
    </source>
</reference>
<protein>
    <submittedName>
        <fullName evidence="2">Uncharacterized protein</fullName>
    </submittedName>
</protein>
<evidence type="ECO:0000313" key="2">
    <source>
        <dbReference type="EMBL" id="OWM89477.1"/>
    </source>
</evidence>
<keyword evidence="1" id="KW-0812">Transmembrane</keyword>
<keyword evidence="1" id="KW-1133">Transmembrane helix</keyword>
<evidence type="ECO:0000256" key="1">
    <source>
        <dbReference type="SAM" id="Phobius"/>
    </source>
</evidence>
<dbReference type="EMBL" id="MTKT01000666">
    <property type="protein sequence ID" value="OWM89477.1"/>
    <property type="molecule type" value="Genomic_DNA"/>
</dbReference>
<evidence type="ECO:0000313" key="3">
    <source>
        <dbReference type="Proteomes" id="UP000197138"/>
    </source>
</evidence>
<comment type="caution">
    <text evidence="2">The sequence shown here is derived from an EMBL/GenBank/DDBJ whole genome shotgun (WGS) entry which is preliminary data.</text>
</comment>
<keyword evidence="1" id="KW-0472">Membrane</keyword>
<gene>
    <name evidence="2" type="ORF">CDL15_Pgr024225</name>
</gene>